<dbReference type="Pfam" id="PF14682">
    <property type="entry name" value="SPOB_ab"/>
    <property type="match status" value="1"/>
</dbReference>
<dbReference type="Gene3D" id="1.10.287.130">
    <property type="match status" value="1"/>
</dbReference>
<keyword evidence="1" id="KW-0597">Phosphoprotein</keyword>
<accession>A0A437KDE0</accession>
<dbReference type="EMBL" id="RZTZ01000002">
    <property type="protein sequence ID" value="RVT65089.1"/>
    <property type="molecule type" value="Genomic_DNA"/>
</dbReference>
<evidence type="ECO:0000313" key="5">
    <source>
        <dbReference type="EMBL" id="RVT65089.1"/>
    </source>
</evidence>
<dbReference type="SUPFAM" id="SSF55890">
    <property type="entry name" value="Sporulation response regulatory protein Spo0B"/>
    <property type="match status" value="1"/>
</dbReference>
<proteinExistence type="predicted"/>
<dbReference type="InterPro" id="IPR039506">
    <property type="entry name" value="SPOB_a"/>
</dbReference>
<reference evidence="5 6" key="1">
    <citation type="submission" date="2019-01" db="EMBL/GenBank/DDBJ databases">
        <title>Bacillus sp. M5HDSG1-1, whole genome shotgun sequence.</title>
        <authorList>
            <person name="Tuo L."/>
        </authorList>
    </citation>
    <scope>NUCLEOTIDE SEQUENCE [LARGE SCALE GENOMIC DNA]</scope>
    <source>
        <strain evidence="5 6">M5HDSG1-1</strain>
    </source>
</reference>
<comment type="caution">
    <text evidence="5">The sequence shown here is derived from an EMBL/GenBank/DDBJ whole genome shotgun (WGS) entry which is preliminary data.</text>
</comment>
<dbReference type="InterPro" id="IPR037100">
    <property type="entry name" value="Spo0B_C_sf"/>
</dbReference>
<dbReference type="GO" id="GO:0000155">
    <property type="term" value="F:phosphorelay sensor kinase activity"/>
    <property type="evidence" value="ECO:0007669"/>
    <property type="project" value="InterPro"/>
</dbReference>
<evidence type="ECO:0000256" key="2">
    <source>
        <dbReference type="ARBA" id="ARBA00022679"/>
    </source>
</evidence>
<dbReference type="InterPro" id="IPR016120">
    <property type="entry name" value="Sig_transdc_His_kin_SpoOB"/>
</dbReference>
<sequence>MNRDRDTIEFLRHVRHDWLNKIQLIKGNMALNKTERVEEIIDDIILEAQQEARLSNLELPAFAAKILTSNWESYSFRLEYEVLNEQKCHCIEDFALTDWTSRFFSVLDKSIKKYHDNNLSVSIEPQLTETRLFFDFSGIIEEKKLLIDFLQEKLKDGFLVEKSDISDEELTVELLIKQHKDNN</sequence>
<evidence type="ECO:0000259" key="4">
    <source>
        <dbReference type="SMART" id="SM01317"/>
    </source>
</evidence>
<dbReference type="RefSeq" id="WP_127737296.1">
    <property type="nucleotide sequence ID" value="NZ_CAJCKN010000051.1"/>
</dbReference>
<dbReference type="Proteomes" id="UP000288024">
    <property type="component" value="Unassembled WGS sequence"/>
</dbReference>
<gene>
    <name evidence="5" type="ORF">EM808_06140</name>
</gene>
<organism evidence="5 6">
    <name type="scientific">Niallia taxi</name>
    <dbReference type="NCBI Taxonomy" id="2499688"/>
    <lineage>
        <taxon>Bacteria</taxon>
        <taxon>Bacillati</taxon>
        <taxon>Bacillota</taxon>
        <taxon>Bacilli</taxon>
        <taxon>Bacillales</taxon>
        <taxon>Bacillaceae</taxon>
        <taxon>Niallia</taxon>
    </lineage>
</organism>
<dbReference type="InterPro" id="IPR016122">
    <property type="entry name" value="SpoOB_C"/>
</dbReference>
<keyword evidence="6" id="KW-1185">Reference proteome</keyword>
<evidence type="ECO:0000256" key="1">
    <source>
        <dbReference type="ARBA" id="ARBA00022553"/>
    </source>
</evidence>
<dbReference type="AlphaFoldDB" id="A0A437KDE0"/>
<name>A0A437KDE0_9BACI</name>
<evidence type="ECO:0000313" key="6">
    <source>
        <dbReference type="Proteomes" id="UP000288024"/>
    </source>
</evidence>
<keyword evidence="3" id="KW-0418">Kinase</keyword>
<feature type="domain" description="Sporulation initiation phosphotransferase B C-terminal" evidence="4">
    <location>
        <begin position="59"/>
        <end position="172"/>
    </location>
</feature>
<keyword evidence="2" id="KW-0808">Transferase</keyword>
<dbReference type="Pfam" id="PF14689">
    <property type="entry name" value="SPOB_a"/>
    <property type="match status" value="1"/>
</dbReference>
<dbReference type="Gene3D" id="3.30.565.30">
    <property type="entry name" value="Sporulation initiation phosphotransferase B (SpoOB), C-terminal domain"/>
    <property type="match status" value="1"/>
</dbReference>
<protein>
    <submittedName>
        <fullName evidence="5">Sporulation protein</fullName>
    </submittedName>
</protein>
<dbReference type="SMART" id="SM01317">
    <property type="entry name" value="SPOB_ab"/>
    <property type="match status" value="1"/>
</dbReference>
<evidence type="ECO:0000256" key="3">
    <source>
        <dbReference type="ARBA" id="ARBA00022777"/>
    </source>
</evidence>